<sequence length="82" mass="8883">MSYDKVLQANDLIIGTKQTLKALDDGIVSEVLIAKDAEYRVIYKVEALAKAKDIPLLYVDSMKKLGKACGIDVGAATVALRK</sequence>
<dbReference type="EMBL" id="JRJU01000025">
    <property type="protein sequence ID" value="KHF39033.1"/>
    <property type="molecule type" value="Genomic_DNA"/>
</dbReference>
<comment type="caution">
    <text evidence="4">The sequence shown here is derived from an EMBL/GenBank/DDBJ whole genome shotgun (WGS) entry which is preliminary data.</text>
</comment>
<proteinExistence type="inferred from homology"/>
<feature type="domain" description="Ribosomal protein eL8/eL30/eS12/Gadd45" evidence="3">
    <location>
        <begin position="5"/>
        <end position="79"/>
    </location>
</feature>
<comment type="similarity">
    <text evidence="2">Belongs to the eukaryotic ribosomal protein eL8 family.</text>
</comment>
<gene>
    <name evidence="4" type="ORF">LQ50_17815</name>
</gene>
<dbReference type="STRING" id="333138.LQ50_17815"/>
<evidence type="ECO:0000313" key="5">
    <source>
        <dbReference type="Proteomes" id="UP000030832"/>
    </source>
</evidence>
<accession>A0A0B0I948</accession>
<dbReference type="InterPro" id="IPR004038">
    <property type="entry name" value="Ribosomal_eL8/eL30/eS12/Gad45"/>
</dbReference>
<dbReference type="GO" id="GO:0005840">
    <property type="term" value="C:ribosome"/>
    <property type="evidence" value="ECO:0007669"/>
    <property type="project" value="UniProtKB-KW"/>
</dbReference>
<dbReference type="InterPro" id="IPR029064">
    <property type="entry name" value="Ribosomal_eL30-like_sf"/>
</dbReference>
<protein>
    <recommendedName>
        <fullName evidence="2">RNA-binding protein LQ50_17815</fullName>
    </recommendedName>
    <alternativeName>
        <fullName evidence="2">Ribosomal protein eL8-like</fullName>
    </alternativeName>
</protein>
<keyword evidence="4" id="KW-0687">Ribonucleoprotein</keyword>
<evidence type="ECO:0000259" key="3">
    <source>
        <dbReference type="Pfam" id="PF01248"/>
    </source>
</evidence>
<dbReference type="OrthoDB" id="2353623at2"/>
<dbReference type="InterPro" id="IPR023460">
    <property type="entry name" value="RNA_bf_YbxF-like"/>
</dbReference>
<dbReference type="SUPFAM" id="SSF55315">
    <property type="entry name" value="L30e-like"/>
    <property type="match status" value="1"/>
</dbReference>
<dbReference type="AlphaFoldDB" id="A0A0B0I948"/>
<evidence type="ECO:0000256" key="1">
    <source>
        <dbReference type="ARBA" id="ARBA00022884"/>
    </source>
</evidence>
<dbReference type="GO" id="GO:0003723">
    <property type="term" value="F:RNA binding"/>
    <property type="evidence" value="ECO:0007669"/>
    <property type="project" value="UniProtKB-UniRule"/>
</dbReference>
<dbReference type="NCBIfam" id="NF010125">
    <property type="entry name" value="PRK13602.1"/>
    <property type="match status" value="1"/>
</dbReference>
<evidence type="ECO:0000313" key="4">
    <source>
        <dbReference type="EMBL" id="KHF39033.1"/>
    </source>
</evidence>
<dbReference type="HAMAP" id="MF_00574">
    <property type="entry name" value="Ribosomal_eL8_Bact"/>
    <property type="match status" value="1"/>
</dbReference>
<keyword evidence="5" id="KW-1185">Reference proteome</keyword>
<keyword evidence="1 2" id="KW-0694">RNA-binding</keyword>
<keyword evidence="4" id="KW-0689">Ribosomal protein</keyword>
<dbReference type="Gene3D" id="3.30.1330.30">
    <property type="match status" value="1"/>
</dbReference>
<name>A0A0B0I948_9BACI</name>
<dbReference type="RefSeq" id="WP_034631507.1">
    <property type="nucleotide sequence ID" value="NZ_JRJU01000025.1"/>
</dbReference>
<dbReference type="Proteomes" id="UP000030832">
    <property type="component" value="Unassembled WGS sequence"/>
</dbReference>
<organism evidence="4 5">
    <name type="scientific">Halalkalibacter okhensis</name>
    <dbReference type="NCBI Taxonomy" id="333138"/>
    <lineage>
        <taxon>Bacteria</taxon>
        <taxon>Bacillati</taxon>
        <taxon>Bacillota</taxon>
        <taxon>Bacilli</taxon>
        <taxon>Bacillales</taxon>
        <taxon>Bacillaceae</taxon>
        <taxon>Halalkalibacter</taxon>
    </lineage>
</organism>
<reference evidence="4 5" key="1">
    <citation type="submission" date="2014-09" db="EMBL/GenBank/DDBJ databases">
        <title>Genome sequencing and annotation of Bacillus Okhensis strain Kh10-101T.</title>
        <authorList>
            <person name="Prakash J.S."/>
        </authorList>
    </citation>
    <scope>NUCLEOTIDE SEQUENCE [LARGE SCALE GENOMIC DNA]</scope>
    <source>
        <strain evidence="5">Kh10-101T</strain>
    </source>
</reference>
<evidence type="ECO:0000256" key="2">
    <source>
        <dbReference type="HAMAP-Rule" id="MF_00574"/>
    </source>
</evidence>
<dbReference type="Pfam" id="PF01248">
    <property type="entry name" value="Ribosomal_L7Ae"/>
    <property type="match status" value="1"/>
</dbReference>
<dbReference type="eggNOG" id="COG1358">
    <property type="taxonomic scope" value="Bacteria"/>
</dbReference>